<proteinExistence type="predicted"/>
<dbReference type="AlphaFoldDB" id="A0A9P4XYK4"/>
<gene>
    <name evidence="1" type="ORF">M406DRAFT_73909</name>
</gene>
<evidence type="ECO:0000313" key="1">
    <source>
        <dbReference type="EMBL" id="KAF3763291.1"/>
    </source>
</evidence>
<keyword evidence="2" id="KW-1185">Reference proteome</keyword>
<evidence type="ECO:0000313" key="2">
    <source>
        <dbReference type="Proteomes" id="UP000803844"/>
    </source>
</evidence>
<reference evidence="1" key="1">
    <citation type="journal article" date="2020" name="Phytopathology">
        <title>Genome sequence of the chestnut blight fungus Cryphonectria parasitica EP155: A fundamental resource for an archetypical invasive plant pathogen.</title>
        <authorList>
            <person name="Crouch J.A."/>
            <person name="Dawe A."/>
            <person name="Aerts A."/>
            <person name="Barry K."/>
            <person name="Churchill A.C.L."/>
            <person name="Grimwood J."/>
            <person name="Hillman B."/>
            <person name="Milgroom M.G."/>
            <person name="Pangilinan J."/>
            <person name="Smith M."/>
            <person name="Salamov A."/>
            <person name="Schmutz J."/>
            <person name="Yadav J."/>
            <person name="Grigoriev I.V."/>
            <person name="Nuss D."/>
        </authorList>
    </citation>
    <scope>NUCLEOTIDE SEQUENCE</scope>
    <source>
        <strain evidence="1">EP155</strain>
    </source>
</reference>
<organism evidence="1 2">
    <name type="scientific">Cryphonectria parasitica (strain ATCC 38755 / EP155)</name>
    <dbReference type="NCBI Taxonomy" id="660469"/>
    <lineage>
        <taxon>Eukaryota</taxon>
        <taxon>Fungi</taxon>
        <taxon>Dikarya</taxon>
        <taxon>Ascomycota</taxon>
        <taxon>Pezizomycotina</taxon>
        <taxon>Sordariomycetes</taxon>
        <taxon>Sordariomycetidae</taxon>
        <taxon>Diaporthales</taxon>
        <taxon>Cryphonectriaceae</taxon>
        <taxon>Cryphonectria-Endothia species complex</taxon>
        <taxon>Cryphonectria</taxon>
    </lineage>
</organism>
<comment type="caution">
    <text evidence="1">The sequence shown here is derived from an EMBL/GenBank/DDBJ whole genome shotgun (WGS) entry which is preliminary data.</text>
</comment>
<accession>A0A9P4XYK4</accession>
<sequence length="134" mass="14548">MNMLEQGSSSNILAGSLADLVKEKRRGFTTQAITDNYIETPRGRVLPLTLLPVHPGSLSLLTYLDNPVEIQFSKAGVHIVVENYASIETIPIMKQAAKIHNSVYLLILGCKRCPGQGISGNQSFFPLGRVTIPG</sequence>
<protein>
    <submittedName>
        <fullName evidence="1">Uncharacterized protein</fullName>
    </submittedName>
</protein>
<dbReference type="RefSeq" id="XP_040774252.1">
    <property type="nucleotide sequence ID" value="XM_040925671.1"/>
</dbReference>
<dbReference type="GeneID" id="63842800"/>
<dbReference type="EMBL" id="MU032349">
    <property type="protein sequence ID" value="KAF3763291.1"/>
    <property type="molecule type" value="Genomic_DNA"/>
</dbReference>
<name>A0A9P4XYK4_CRYP1</name>
<dbReference type="Proteomes" id="UP000803844">
    <property type="component" value="Unassembled WGS sequence"/>
</dbReference>